<evidence type="ECO:0000313" key="1">
    <source>
        <dbReference type="EMBL" id="EFA02396.1"/>
    </source>
</evidence>
<dbReference type="InParanoid" id="D1ZZN8"/>
<dbReference type="EMBL" id="KQ971338">
    <property type="protein sequence ID" value="EFA02396.1"/>
    <property type="molecule type" value="Genomic_DNA"/>
</dbReference>
<protein>
    <submittedName>
        <fullName evidence="1">Uncharacterized protein</fullName>
    </submittedName>
</protein>
<reference evidence="1 2" key="2">
    <citation type="journal article" date="2010" name="Nucleic Acids Res.">
        <title>BeetleBase in 2010: revisions to provide comprehensive genomic information for Tribolium castaneum.</title>
        <authorList>
            <person name="Kim H.S."/>
            <person name="Murphy T."/>
            <person name="Xia J."/>
            <person name="Caragea D."/>
            <person name="Park Y."/>
            <person name="Beeman R.W."/>
            <person name="Lorenzen M.D."/>
            <person name="Butcher S."/>
            <person name="Manak J.R."/>
            <person name="Brown S.J."/>
        </authorList>
    </citation>
    <scope>GENOME REANNOTATION</scope>
    <source>
        <strain evidence="1 2">Georgia GA2</strain>
    </source>
</reference>
<dbReference type="HOGENOM" id="CLU_2124229_0_0_1"/>
<dbReference type="Proteomes" id="UP000007266">
    <property type="component" value="Linkage group 4"/>
</dbReference>
<accession>D1ZZN8</accession>
<dbReference type="AlphaFoldDB" id="D1ZZN8"/>
<reference evidence="1 2" key="1">
    <citation type="journal article" date="2008" name="Nature">
        <title>The genome of the model beetle and pest Tribolium castaneum.</title>
        <authorList>
            <consortium name="Tribolium Genome Sequencing Consortium"/>
            <person name="Richards S."/>
            <person name="Gibbs R.A."/>
            <person name="Weinstock G.M."/>
            <person name="Brown S.J."/>
            <person name="Denell R."/>
            <person name="Beeman R.W."/>
            <person name="Gibbs R."/>
            <person name="Beeman R.W."/>
            <person name="Brown S.J."/>
            <person name="Bucher G."/>
            <person name="Friedrich M."/>
            <person name="Grimmelikhuijzen C.J."/>
            <person name="Klingler M."/>
            <person name="Lorenzen M."/>
            <person name="Richards S."/>
            <person name="Roth S."/>
            <person name="Schroder R."/>
            <person name="Tautz D."/>
            <person name="Zdobnov E.M."/>
            <person name="Muzny D."/>
            <person name="Gibbs R.A."/>
            <person name="Weinstock G.M."/>
            <person name="Attaway T."/>
            <person name="Bell S."/>
            <person name="Buhay C.J."/>
            <person name="Chandrabose M.N."/>
            <person name="Chavez D."/>
            <person name="Clerk-Blankenburg K.P."/>
            <person name="Cree A."/>
            <person name="Dao M."/>
            <person name="Davis C."/>
            <person name="Chacko J."/>
            <person name="Dinh H."/>
            <person name="Dugan-Rocha S."/>
            <person name="Fowler G."/>
            <person name="Garner T.T."/>
            <person name="Garnes J."/>
            <person name="Gnirke A."/>
            <person name="Hawes A."/>
            <person name="Hernandez J."/>
            <person name="Hines S."/>
            <person name="Holder M."/>
            <person name="Hume J."/>
            <person name="Jhangiani S.N."/>
            <person name="Joshi V."/>
            <person name="Khan Z.M."/>
            <person name="Jackson L."/>
            <person name="Kovar C."/>
            <person name="Kowis A."/>
            <person name="Lee S."/>
            <person name="Lewis L.R."/>
            <person name="Margolis J."/>
            <person name="Morgan M."/>
            <person name="Nazareth L.V."/>
            <person name="Nguyen N."/>
            <person name="Okwuonu G."/>
            <person name="Parker D."/>
            <person name="Richards S."/>
            <person name="Ruiz S.J."/>
            <person name="Santibanez J."/>
            <person name="Savard J."/>
            <person name="Scherer S.E."/>
            <person name="Schneider B."/>
            <person name="Sodergren E."/>
            <person name="Tautz D."/>
            <person name="Vattahil S."/>
            <person name="Villasana D."/>
            <person name="White C.S."/>
            <person name="Wright R."/>
            <person name="Park Y."/>
            <person name="Beeman R.W."/>
            <person name="Lord J."/>
            <person name="Oppert B."/>
            <person name="Lorenzen M."/>
            <person name="Brown S."/>
            <person name="Wang L."/>
            <person name="Savard J."/>
            <person name="Tautz D."/>
            <person name="Richards S."/>
            <person name="Weinstock G."/>
            <person name="Gibbs R.A."/>
            <person name="Liu Y."/>
            <person name="Worley K."/>
            <person name="Weinstock G."/>
            <person name="Elsik C.G."/>
            <person name="Reese J.T."/>
            <person name="Elhaik E."/>
            <person name="Landan G."/>
            <person name="Graur D."/>
            <person name="Arensburger P."/>
            <person name="Atkinson P."/>
            <person name="Beeman R.W."/>
            <person name="Beidler J."/>
            <person name="Brown S.J."/>
            <person name="Demuth J.P."/>
            <person name="Drury D.W."/>
            <person name="Du Y.Z."/>
            <person name="Fujiwara H."/>
            <person name="Lorenzen M."/>
            <person name="Maselli V."/>
            <person name="Osanai M."/>
            <person name="Park Y."/>
            <person name="Robertson H.M."/>
            <person name="Tu Z."/>
            <person name="Wang J.J."/>
            <person name="Wang S."/>
            <person name="Richards S."/>
            <person name="Song H."/>
            <person name="Zhang L."/>
            <person name="Sodergren E."/>
            <person name="Werner D."/>
            <person name="Stanke M."/>
            <person name="Morgenstern B."/>
            <person name="Solovyev V."/>
            <person name="Kosarev P."/>
            <person name="Brown G."/>
            <person name="Chen H.C."/>
            <person name="Ermolaeva O."/>
            <person name="Hlavina W."/>
            <person name="Kapustin Y."/>
            <person name="Kiryutin B."/>
            <person name="Kitts P."/>
            <person name="Maglott D."/>
            <person name="Pruitt K."/>
            <person name="Sapojnikov V."/>
            <person name="Souvorov A."/>
            <person name="Mackey A.J."/>
            <person name="Waterhouse R.M."/>
            <person name="Wyder S."/>
            <person name="Zdobnov E.M."/>
            <person name="Zdobnov E.M."/>
            <person name="Wyder S."/>
            <person name="Kriventseva E.V."/>
            <person name="Kadowaki T."/>
            <person name="Bork P."/>
            <person name="Aranda M."/>
            <person name="Bao R."/>
            <person name="Beermann A."/>
            <person name="Berns N."/>
            <person name="Bolognesi R."/>
            <person name="Bonneton F."/>
            <person name="Bopp D."/>
            <person name="Brown S.J."/>
            <person name="Bucher G."/>
            <person name="Butts T."/>
            <person name="Chaumot A."/>
            <person name="Denell R.E."/>
            <person name="Ferrier D.E."/>
            <person name="Friedrich M."/>
            <person name="Gordon C.M."/>
            <person name="Jindra M."/>
            <person name="Klingler M."/>
            <person name="Lan Q."/>
            <person name="Lattorff H.M."/>
            <person name="Laudet V."/>
            <person name="von Levetsow C."/>
            <person name="Liu Z."/>
            <person name="Lutz R."/>
            <person name="Lynch J.A."/>
            <person name="da Fonseca R.N."/>
            <person name="Posnien N."/>
            <person name="Reuter R."/>
            <person name="Roth S."/>
            <person name="Savard J."/>
            <person name="Schinko J.B."/>
            <person name="Schmitt C."/>
            <person name="Schoppmeier M."/>
            <person name="Schroder R."/>
            <person name="Shippy T.D."/>
            <person name="Simonnet F."/>
            <person name="Marques-Souza H."/>
            <person name="Tautz D."/>
            <person name="Tomoyasu Y."/>
            <person name="Trauner J."/>
            <person name="Van der Zee M."/>
            <person name="Vervoort M."/>
            <person name="Wittkopp N."/>
            <person name="Wimmer E.A."/>
            <person name="Yang X."/>
            <person name="Jones A.K."/>
            <person name="Sattelle D.B."/>
            <person name="Ebert P.R."/>
            <person name="Nelson D."/>
            <person name="Scott J.G."/>
            <person name="Beeman R.W."/>
            <person name="Muthukrishnan S."/>
            <person name="Kramer K.J."/>
            <person name="Arakane Y."/>
            <person name="Beeman R.W."/>
            <person name="Zhu Q."/>
            <person name="Hogenkamp D."/>
            <person name="Dixit R."/>
            <person name="Oppert B."/>
            <person name="Jiang H."/>
            <person name="Zou Z."/>
            <person name="Marshall J."/>
            <person name="Elpidina E."/>
            <person name="Vinokurov K."/>
            <person name="Oppert C."/>
            <person name="Zou Z."/>
            <person name="Evans J."/>
            <person name="Lu Z."/>
            <person name="Zhao P."/>
            <person name="Sumathipala N."/>
            <person name="Altincicek B."/>
            <person name="Vilcinskas A."/>
            <person name="Williams M."/>
            <person name="Hultmark D."/>
            <person name="Hetru C."/>
            <person name="Jiang H."/>
            <person name="Grimmelikhuijzen C.J."/>
            <person name="Hauser F."/>
            <person name="Cazzamali G."/>
            <person name="Williamson M."/>
            <person name="Park Y."/>
            <person name="Li B."/>
            <person name="Tanaka Y."/>
            <person name="Predel R."/>
            <person name="Neupert S."/>
            <person name="Schachtner J."/>
            <person name="Verleyen P."/>
            <person name="Raible F."/>
            <person name="Bork P."/>
            <person name="Friedrich M."/>
            <person name="Walden K.K."/>
            <person name="Robertson H.M."/>
            <person name="Angeli S."/>
            <person name="Foret S."/>
            <person name="Bucher G."/>
            <person name="Schuetz S."/>
            <person name="Maleszka R."/>
            <person name="Wimmer E.A."/>
            <person name="Beeman R.W."/>
            <person name="Lorenzen M."/>
            <person name="Tomoyasu Y."/>
            <person name="Miller S.C."/>
            <person name="Grossmann D."/>
            <person name="Bucher G."/>
        </authorList>
    </citation>
    <scope>NUCLEOTIDE SEQUENCE [LARGE SCALE GENOMIC DNA]</scope>
    <source>
        <strain evidence="1 2">Georgia GA2</strain>
    </source>
</reference>
<name>D1ZZN8_TRICA</name>
<sequence length="114" mass="13060">MPISLVSKLVSSSNHVVLCCLNLFKEDNFVAQNYLSYERRISLLFFPMHTSSCNYTPCTHSINYYNADQYEHGLIYQGSIKMSSHDWTDDSNNNTHDNANLATISPLRRDSMSD</sequence>
<keyword evidence="2" id="KW-1185">Reference proteome</keyword>
<evidence type="ECO:0000313" key="2">
    <source>
        <dbReference type="Proteomes" id="UP000007266"/>
    </source>
</evidence>
<organism evidence="1 2">
    <name type="scientific">Tribolium castaneum</name>
    <name type="common">Red flour beetle</name>
    <dbReference type="NCBI Taxonomy" id="7070"/>
    <lineage>
        <taxon>Eukaryota</taxon>
        <taxon>Metazoa</taxon>
        <taxon>Ecdysozoa</taxon>
        <taxon>Arthropoda</taxon>
        <taxon>Hexapoda</taxon>
        <taxon>Insecta</taxon>
        <taxon>Pterygota</taxon>
        <taxon>Neoptera</taxon>
        <taxon>Endopterygota</taxon>
        <taxon>Coleoptera</taxon>
        <taxon>Polyphaga</taxon>
        <taxon>Cucujiformia</taxon>
        <taxon>Tenebrionidae</taxon>
        <taxon>Tenebrionidae incertae sedis</taxon>
        <taxon>Tribolium</taxon>
    </lineage>
</organism>
<gene>
    <name evidence="1" type="primary">GLEAN_08076</name>
    <name evidence="1" type="ORF">TcasGA2_TC008076</name>
</gene>
<proteinExistence type="predicted"/>